<accession>A0ACB6Z5S5</accession>
<keyword evidence="2" id="KW-1185">Reference proteome</keyword>
<name>A0ACB6Z5S5_THEGA</name>
<comment type="caution">
    <text evidence="1">The sequence shown here is derived from an EMBL/GenBank/DDBJ whole genome shotgun (WGS) entry which is preliminary data.</text>
</comment>
<organism evidence="1 2">
    <name type="scientific">Thelephora ganbajun</name>
    <name type="common">Ganba fungus</name>
    <dbReference type="NCBI Taxonomy" id="370292"/>
    <lineage>
        <taxon>Eukaryota</taxon>
        <taxon>Fungi</taxon>
        <taxon>Dikarya</taxon>
        <taxon>Basidiomycota</taxon>
        <taxon>Agaricomycotina</taxon>
        <taxon>Agaricomycetes</taxon>
        <taxon>Thelephorales</taxon>
        <taxon>Thelephoraceae</taxon>
        <taxon>Thelephora</taxon>
    </lineage>
</organism>
<evidence type="ECO:0000313" key="2">
    <source>
        <dbReference type="Proteomes" id="UP000886501"/>
    </source>
</evidence>
<gene>
    <name evidence="1" type="ORF">BDM02DRAFT_3121553</name>
</gene>
<evidence type="ECO:0000313" key="1">
    <source>
        <dbReference type="EMBL" id="KAF9644648.1"/>
    </source>
</evidence>
<proteinExistence type="predicted"/>
<reference evidence="1" key="1">
    <citation type="submission" date="2019-10" db="EMBL/GenBank/DDBJ databases">
        <authorList>
            <consortium name="DOE Joint Genome Institute"/>
            <person name="Kuo A."/>
            <person name="Miyauchi S."/>
            <person name="Kiss E."/>
            <person name="Drula E."/>
            <person name="Kohler A."/>
            <person name="Sanchez-Garcia M."/>
            <person name="Andreopoulos B."/>
            <person name="Barry K.W."/>
            <person name="Bonito G."/>
            <person name="Buee M."/>
            <person name="Carver A."/>
            <person name="Chen C."/>
            <person name="Cichocki N."/>
            <person name="Clum A."/>
            <person name="Culley D."/>
            <person name="Crous P.W."/>
            <person name="Fauchery L."/>
            <person name="Girlanda M."/>
            <person name="Hayes R."/>
            <person name="Keri Z."/>
            <person name="Labutti K."/>
            <person name="Lipzen A."/>
            <person name="Lombard V."/>
            <person name="Magnuson J."/>
            <person name="Maillard F."/>
            <person name="Morin E."/>
            <person name="Murat C."/>
            <person name="Nolan M."/>
            <person name="Ohm R."/>
            <person name="Pangilinan J."/>
            <person name="Pereira M."/>
            <person name="Perotto S."/>
            <person name="Peter M."/>
            <person name="Riley R."/>
            <person name="Sitrit Y."/>
            <person name="Stielow B."/>
            <person name="Szollosi G."/>
            <person name="Zifcakova L."/>
            <person name="Stursova M."/>
            <person name="Spatafora J.W."/>
            <person name="Tedersoo L."/>
            <person name="Vaario L.-M."/>
            <person name="Yamada A."/>
            <person name="Yan M."/>
            <person name="Wang P."/>
            <person name="Xu J."/>
            <person name="Bruns T."/>
            <person name="Baldrian P."/>
            <person name="Vilgalys R."/>
            <person name="Henrissat B."/>
            <person name="Grigoriev I.V."/>
            <person name="Hibbett D."/>
            <person name="Nagy L.G."/>
            <person name="Martin F.M."/>
        </authorList>
    </citation>
    <scope>NUCLEOTIDE SEQUENCE</scope>
    <source>
        <strain evidence="1">P2</strain>
    </source>
</reference>
<reference evidence="1" key="2">
    <citation type="journal article" date="2020" name="Nat. Commun.">
        <title>Large-scale genome sequencing of mycorrhizal fungi provides insights into the early evolution of symbiotic traits.</title>
        <authorList>
            <person name="Miyauchi S."/>
            <person name="Kiss E."/>
            <person name="Kuo A."/>
            <person name="Drula E."/>
            <person name="Kohler A."/>
            <person name="Sanchez-Garcia M."/>
            <person name="Morin E."/>
            <person name="Andreopoulos B."/>
            <person name="Barry K.W."/>
            <person name="Bonito G."/>
            <person name="Buee M."/>
            <person name="Carver A."/>
            <person name="Chen C."/>
            <person name="Cichocki N."/>
            <person name="Clum A."/>
            <person name="Culley D."/>
            <person name="Crous P.W."/>
            <person name="Fauchery L."/>
            <person name="Girlanda M."/>
            <person name="Hayes R.D."/>
            <person name="Keri Z."/>
            <person name="LaButti K."/>
            <person name="Lipzen A."/>
            <person name="Lombard V."/>
            <person name="Magnuson J."/>
            <person name="Maillard F."/>
            <person name="Murat C."/>
            <person name="Nolan M."/>
            <person name="Ohm R.A."/>
            <person name="Pangilinan J."/>
            <person name="Pereira M.F."/>
            <person name="Perotto S."/>
            <person name="Peter M."/>
            <person name="Pfister S."/>
            <person name="Riley R."/>
            <person name="Sitrit Y."/>
            <person name="Stielow J.B."/>
            <person name="Szollosi G."/>
            <person name="Zifcakova L."/>
            <person name="Stursova M."/>
            <person name="Spatafora J.W."/>
            <person name="Tedersoo L."/>
            <person name="Vaario L.M."/>
            <person name="Yamada A."/>
            <person name="Yan M."/>
            <person name="Wang P."/>
            <person name="Xu J."/>
            <person name="Bruns T."/>
            <person name="Baldrian P."/>
            <person name="Vilgalys R."/>
            <person name="Dunand C."/>
            <person name="Henrissat B."/>
            <person name="Grigoriev I.V."/>
            <person name="Hibbett D."/>
            <person name="Nagy L.G."/>
            <person name="Martin F.M."/>
        </authorList>
    </citation>
    <scope>NUCLEOTIDE SEQUENCE</scope>
    <source>
        <strain evidence="1">P2</strain>
    </source>
</reference>
<dbReference type="EMBL" id="MU118126">
    <property type="protein sequence ID" value="KAF9644648.1"/>
    <property type="molecule type" value="Genomic_DNA"/>
</dbReference>
<protein>
    <submittedName>
        <fullName evidence="1">Uncharacterized protein</fullName>
    </submittedName>
</protein>
<dbReference type="Proteomes" id="UP000886501">
    <property type="component" value="Unassembled WGS sequence"/>
</dbReference>
<sequence>MCGHLAEATSPMELPPPWFKLRGMDEEQNERVNFIHLPPSFTSPTRVRAERMIP</sequence>